<name>A0A7G9GFZ5_9FIRM</name>
<feature type="transmembrane region" description="Helical" evidence="7">
    <location>
        <begin position="51"/>
        <end position="72"/>
    </location>
</feature>
<dbReference type="Pfam" id="PF03600">
    <property type="entry name" value="CitMHS"/>
    <property type="match status" value="1"/>
</dbReference>
<dbReference type="EMBL" id="CP060635">
    <property type="protein sequence ID" value="QNM09727.1"/>
    <property type="molecule type" value="Genomic_DNA"/>
</dbReference>
<evidence type="ECO:0000256" key="4">
    <source>
        <dbReference type="ARBA" id="ARBA00022737"/>
    </source>
</evidence>
<sequence length="423" mass="44218">MDKAVVALIILAVVIVFLILEFVPSAATVICGCVAMVIFGVCDVETVAGGLSNDLVLIIFGMGIIGAAVQASGAAEFVGKTVARLARGNERLMIVGLALIAAAFSAFMNSTIVSAMMLTICMGVASGNSSTRLRNLSMPVIIGTIMGGTCTVVGAAPQIFASGYLAEAEGISLGFFSTTLIGIPVLLAGLLYMAFIGYPLGRRIWGGRPEEEIERQAGEPGQKLFKKADFWKTVAILSLVVGLSVSRVCSVGSAAVLGGMLCILTGVITQKEAFRQMSWNTLFWMAGSMGITAALTASGANELAAGALKRLLRGFLDPWILLALVTLAAMAVSIFIADVTTVIIMLPIVLSVISGMGLNPVPYTMGVVFGASIGFATPLSNGFLGMAMSSGYRFKDYIWYGLPVSILSYLVCIVMIPVVYPLM</sequence>
<keyword evidence="4" id="KW-0677">Repeat</keyword>
<dbReference type="InterPro" id="IPR051679">
    <property type="entry name" value="DASS-Related_Transporters"/>
</dbReference>
<feature type="transmembrane region" description="Helical" evidence="7">
    <location>
        <begin position="173"/>
        <end position="198"/>
    </location>
</feature>
<feature type="transmembrane region" description="Helical" evidence="7">
    <location>
        <begin position="6"/>
        <end position="39"/>
    </location>
</feature>
<evidence type="ECO:0000259" key="8">
    <source>
        <dbReference type="Pfam" id="PF03600"/>
    </source>
</evidence>
<feature type="transmembrane region" description="Helical" evidence="7">
    <location>
        <begin position="137"/>
        <end position="161"/>
    </location>
</feature>
<evidence type="ECO:0000256" key="6">
    <source>
        <dbReference type="ARBA" id="ARBA00023136"/>
    </source>
</evidence>
<evidence type="ECO:0000313" key="9">
    <source>
        <dbReference type="EMBL" id="QNM09727.1"/>
    </source>
</evidence>
<organism evidence="9 10">
    <name type="scientific">Wansuia hejianensis</name>
    <dbReference type="NCBI Taxonomy" id="2763667"/>
    <lineage>
        <taxon>Bacteria</taxon>
        <taxon>Bacillati</taxon>
        <taxon>Bacillota</taxon>
        <taxon>Clostridia</taxon>
        <taxon>Lachnospirales</taxon>
        <taxon>Lachnospiraceae</taxon>
        <taxon>Wansuia</taxon>
    </lineage>
</organism>
<evidence type="ECO:0000256" key="7">
    <source>
        <dbReference type="SAM" id="Phobius"/>
    </source>
</evidence>
<feature type="transmembrane region" description="Helical" evidence="7">
    <location>
        <begin position="320"/>
        <end position="353"/>
    </location>
</feature>
<comment type="subcellular location">
    <subcellularLocation>
        <location evidence="1">Membrane</location>
        <topology evidence="1">Multi-pass membrane protein</topology>
    </subcellularLocation>
</comment>
<keyword evidence="6 7" id="KW-0472">Membrane</keyword>
<dbReference type="GO" id="GO:0055085">
    <property type="term" value="P:transmembrane transport"/>
    <property type="evidence" value="ECO:0007669"/>
    <property type="project" value="InterPro"/>
</dbReference>
<accession>A0A7G9GFZ5</accession>
<feature type="domain" description="Citrate transporter-like" evidence="8">
    <location>
        <begin position="15"/>
        <end position="308"/>
    </location>
</feature>
<reference evidence="9 10" key="1">
    <citation type="submission" date="2020-08" db="EMBL/GenBank/DDBJ databases">
        <authorList>
            <person name="Liu C."/>
            <person name="Sun Q."/>
        </authorList>
    </citation>
    <scope>NUCLEOTIDE SEQUENCE [LARGE SCALE GENOMIC DNA]</scope>
    <source>
        <strain evidence="9 10">NSJ-29</strain>
    </source>
</reference>
<evidence type="ECO:0000256" key="2">
    <source>
        <dbReference type="ARBA" id="ARBA00022448"/>
    </source>
</evidence>
<feature type="transmembrane region" description="Helical" evidence="7">
    <location>
        <begin position="360"/>
        <end position="377"/>
    </location>
</feature>
<proteinExistence type="predicted"/>
<evidence type="ECO:0000313" key="10">
    <source>
        <dbReference type="Proteomes" id="UP000515860"/>
    </source>
</evidence>
<feature type="transmembrane region" description="Helical" evidence="7">
    <location>
        <begin position="281"/>
        <end position="300"/>
    </location>
</feature>
<dbReference type="RefSeq" id="WP_118643648.1">
    <property type="nucleotide sequence ID" value="NZ_CP060635.1"/>
</dbReference>
<evidence type="ECO:0000256" key="1">
    <source>
        <dbReference type="ARBA" id="ARBA00004141"/>
    </source>
</evidence>
<keyword evidence="5 7" id="KW-1133">Transmembrane helix</keyword>
<dbReference type="PANTHER" id="PTHR43652">
    <property type="entry name" value="BASIC AMINO ACID ANTIPORTER YFCC-RELATED"/>
    <property type="match status" value="1"/>
</dbReference>
<dbReference type="AlphaFoldDB" id="A0A7G9GFZ5"/>
<evidence type="ECO:0000256" key="3">
    <source>
        <dbReference type="ARBA" id="ARBA00022692"/>
    </source>
</evidence>
<dbReference type="GO" id="GO:0005886">
    <property type="term" value="C:plasma membrane"/>
    <property type="evidence" value="ECO:0007669"/>
    <property type="project" value="TreeGrafter"/>
</dbReference>
<dbReference type="PANTHER" id="PTHR43652:SF2">
    <property type="entry name" value="BASIC AMINO ACID ANTIPORTER YFCC-RELATED"/>
    <property type="match status" value="1"/>
</dbReference>
<dbReference type="KEGG" id="whj:H9Q79_05405"/>
<protein>
    <submittedName>
        <fullName evidence="9">SLC13/DASS family transporter</fullName>
    </submittedName>
</protein>
<keyword evidence="2" id="KW-0813">Transport</keyword>
<keyword evidence="3 7" id="KW-0812">Transmembrane</keyword>
<dbReference type="InterPro" id="IPR004680">
    <property type="entry name" value="Cit_transptr-like_dom"/>
</dbReference>
<evidence type="ECO:0000256" key="5">
    <source>
        <dbReference type="ARBA" id="ARBA00022989"/>
    </source>
</evidence>
<keyword evidence="10" id="KW-1185">Reference proteome</keyword>
<feature type="transmembrane region" description="Helical" evidence="7">
    <location>
        <begin position="92"/>
        <end position="125"/>
    </location>
</feature>
<dbReference type="Proteomes" id="UP000515860">
    <property type="component" value="Chromosome"/>
</dbReference>
<gene>
    <name evidence="9" type="ORF">H9Q79_05405</name>
</gene>
<feature type="transmembrane region" description="Helical" evidence="7">
    <location>
        <begin position="397"/>
        <end position="420"/>
    </location>
</feature>
<dbReference type="PROSITE" id="PS51257">
    <property type="entry name" value="PROKAR_LIPOPROTEIN"/>
    <property type="match status" value="1"/>
</dbReference>